<dbReference type="InterPro" id="IPR050218">
    <property type="entry name" value="LptD"/>
</dbReference>
<proteinExistence type="inferred from homology"/>
<dbReference type="GO" id="GO:0043165">
    <property type="term" value="P:Gram-negative-bacterium-type cell outer membrane assembly"/>
    <property type="evidence" value="ECO:0007669"/>
    <property type="project" value="UniProtKB-UniRule"/>
</dbReference>
<comment type="function">
    <text evidence="1">Involved in the assembly of lipopolysaccharide (LPS) at the surface of the outer membrane.</text>
</comment>
<reference evidence="3 4" key="1">
    <citation type="submission" date="2018-03" db="EMBL/GenBank/DDBJ databases">
        <title>Genomic Encyclopedia of Archaeal and Bacterial Type Strains, Phase II (KMG-II): from individual species to whole genera.</title>
        <authorList>
            <person name="Goeker M."/>
        </authorList>
    </citation>
    <scope>NUCLEOTIDE SEQUENCE [LARGE SCALE GENOMIC DNA]</scope>
    <source>
        <strain evidence="3 4">DSM 29318</strain>
    </source>
</reference>
<comment type="similarity">
    <text evidence="1">Belongs to the LptD family.</text>
</comment>
<evidence type="ECO:0000313" key="3">
    <source>
        <dbReference type="EMBL" id="PRY94955.1"/>
    </source>
</evidence>
<dbReference type="HAMAP" id="MF_01411">
    <property type="entry name" value="LPS_assembly_LptD"/>
    <property type="match status" value="1"/>
</dbReference>
<dbReference type="AlphaFoldDB" id="A0A2T0X7T4"/>
<keyword evidence="4" id="KW-1185">Reference proteome</keyword>
<dbReference type="Pfam" id="PF04453">
    <property type="entry name" value="LptD"/>
    <property type="match status" value="1"/>
</dbReference>
<dbReference type="RefSeq" id="WP_106159400.1">
    <property type="nucleotide sequence ID" value="NZ_PVTT01000001.1"/>
</dbReference>
<name>A0A2T0X7T4_9RHOB</name>
<protein>
    <recommendedName>
        <fullName evidence="1">LPS-assembly protein LptD</fullName>
    </recommendedName>
</protein>
<organism evidence="3 4">
    <name type="scientific">Hasllibacter halocynthiae</name>
    <dbReference type="NCBI Taxonomy" id="595589"/>
    <lineage>
        <taxon>Bacteria</taxon>
        <taxon>Pseudomonadati</taxon>
        <taxon>Pseudomonadota</taxon>
        <taxon>Alphaproteobacteria</taxon>
        <taxon>Rhodobacterales</taxon>
        <taxon>Roseobacteraceae</taxon>
        <taxon>Hasllibacter</taxon>
    </lineage>
</organism>
<dbReference type="GO" id="GO:0015920">
    <property type="term" value="P:lipopolysaccharide transport"/>
    <property type="evidence" value="ECO:0007669"/>
    <property type="project" value="InterPro"/>
</dbReference>
<evidence type="ECO:0000256" key="1">
    <source>
        <dbReference type="HAMAP-Rule" id="MF_01411"/>
    </source>
</evidence>
<dbReference type="InterPro" id="IPR020889">
    <property type="entry name" value="LipoPS_assembly_LptD"/>
</dbReference>
<feature type="signal peptide" evidence="1">
    <location>
        <begin position="1"/>
        <end position="17"/>
    </location>
</feature>
<feature type="domain" description="LptD C-terminal" evidence="2">
    <location>
        <begin position="264"/>
        <end position="628"/>
    </location>
</feature>
<keyword evidence="1" id="KW-0732">Signal</keyword>
<dbReference type="OrthoDB" id="9760225at2"/>
<dbReference type="PANTHER" id="PTHR30189:SF1">
    <property type="entry name" value="LPS-ASSEMBLY PROTEIN LPTD"/>
    <property type="match status" value="1"/>
</dbReference>
<keyword evidence="1" id="KW-0998">Cell outer membrane</keyword>
<comment type="subcellular location">
    <subcellularLocation>
        <location evidence="1">Cell outer membrane</location>
    </subcellularLocation>
</comment>
<dbReference type="InterPro" id="IPR007543">
    <property type="entry name" value="LptD_C"/>
</dbReference>
<evidence type="ECO:0000259" key="2">
    <source>
        <dbReference type="Pfam" id="PF04453"/>
    </source>
</evidence>
<accession>A0A2T0X7T4</accession>
<sequence precursor="true">MRALLALLLVLAAPALAQAPAQLVADEVFVAPDRTLTATGRVEVLRDGTRLTASSVRYDPDADRLTIEGPIRISEGGGDVILADAADLSPDLREGIVTGARLVIDRQLQLAAAALVQAGPRYTALSRVTASACTVCAANPTPLWEIRADRVIQDREARLIYFRDAQFRLLGVPIAFLPALRVPGPGNDRAAGFLTPEFRSTSRLGTGVRLPYFLPLGPSRDLTITPYLASGTRTVDLRWRQALRFGTYRISLGASRDDVRDGPRGYLLAEGSFDLPRGFRLSAAARTASDDAYLADYGLSDADRLESGFTITRTRADDYAEARLVGYRSLRASEGDTVPDAAATLLYDRRFAFHGGDLDMRIDALRYRRDLDTPVDLPGGDADVIADGRDGARVTARLDWARTFSRGGLRVTPIGRLEATAFGVEDDAARYDGTRLAPTAGVDLRWIGSRATAGASWLVEPRAQLLWTGGAGDYPNEDSVRVELDAGNLFALSRFPGGDAVETGARANIGVTLTRSGPEATTSLTLGRVLRPDDPGLFPDGSGLAGRSSDWLLETSLATGRLAATGRVLFDDTLEVTRNETRLTYSGPTAALTGGFVYARGHRALDGSRRPRVSEMTLDGTLDLTRTWDASFGMRWDFFANRAQEARVGARWRGDCAEMELTAEREFTAASALSPETRVGVSFALTGFGDRPARRTRACGPAG</sequence>
<dbReference type="GO" id="GO:1990351">
    <property type="term" value="C:transporter complex"/>
    <property type="evidence" value="ECO:0007669"/>
    <property type="project" value="TreeGrafter"/>
</dbReference>
<dbReference type="EMBL" id="PVTT01000001">
    <property type="protein sequence ID" value="PRY94955.1"/>
    <property type="molecule type" value="Genomic_DNA"/>
</dbReference>
<evidence type="ECO:0000313" key="4">
    <source>
        <dbReference type="Proteomes" id="UP000238801"/>
    </source>
</evidence>
<comment type="caution">
    <text evidence="1">Lacks conserved residue(s) required for the propagation of feature annotation.</text>
</comment>
<dbReference type="PANTHER" id="PTHR30189">
    <property type="entry name" value="LPS-ASSEMBLY PROTEIN"/>
    <property type="match status" value="1"/>
</dbReference>
<dbReference type="Proteomes" id="UP000238801">
    <property type="component" value="Unassembled WGS sequence"/>
</dbReference>
<keyword evidence="1" id="KW-0472">Membrane</keyword>
<comment type="subunit">
    <text evidence="1">Component of the lipopolysaccharide transport and assembly complex.</text>
</comment>
<comment type="caution">
    <text evidence="3">The sequence shown here is derived from an EMBL/GenBank/DDBJ whole genome shotgun (WGS) entry which is preliminary data.</text>
</comment>
<feature type="chain" id="PRO_5015794001" description="LPS-assembly protein LptD" evidence="1">
    <location>
        <begin position="18"/>
        <end position="703"/>
    </location>
</feature>
<gene>
    <name evidence="1" type="primary">lptD</name>
    <name evidence="3" type="ORF">BCF33_0562</name>
</gene>
<dbReference type="GO" id="GO:0009279">
    <property type="term" value="C:cell outer membrane"/>
    <property type="evidence" value="ECO:0007669"/>
    <property type="project" value="UniProtKB-SubCell"/>
</dbReference>